<dbReference type="PROSITE" id="PS51257">
    <property type="entry name" value="PROKAR_LIPOPROTEIN"/>
    <property type="match status" value="1"/>
</dbReference>
<comment type="similarity">
    <text evidence="1">Belongs to the bacterial solute-binding protein 7 family.</text>
</comment>
<dbReference type="InterPro" id="IPR004682">
    <property type="entry name" value="TRAP_DctP"/>
</dbReference>
<dbReference type="Gene3D" id="3.40.190.170">
    <property type="entry name" value="Bacterial extracellular solute-binding protein, family 7"/>
    <property type="match status" value="1"/>
</dbReference>
<keyword evidence="2" id="KW-0813">Transport</keyword>
<feature type="signal peptide" evidence="5">
    <location>
        <begin position="1"/>
        <end position="28"/>
    </location>
</feature>
<dbReference type="InterPro" id="IPR038404">
    <property type="entry name" value="TRAP_DctP_sf"/>
</dbReference>
<dbReference type="Pfam" id="PF03480">
    <property type="entry name" value="DctP"/>
    <property type="match status" value="1"/>
</dbReference>
<evidence type="ECO:0000313" key="7">
    <source>
        <dbReference type="Proteomes" id="UP001454086"/>
    </source>
</evidence>
<dbReference type="CDD" id="cd13671">
    <property type="entry name" value="PBP2_TRAP_SBP_like_3"/>
    <property type="match status" value="1"/>
</dbReference>
<evidence type="ECO:0000313" key="6">
    <source>
        <dbReference type="EMBL" id="MEQ2423346.1"/>
    </source>
</evidence>
<evidence type="ECO:0000256" key="2">
    <source>
        <dbReference type="ARBA" id="ARBA00022448"/>
    </source>
</evidence>
<keyword evidence="7" id="KW-1185">Reference proteome</keyword>
<dbReference type="EMBL" id="JBBMFM010000001">
    <property type="protein sequence ID" value="MEQ2423346.1"/>
    <property type="molecule type" value="Genomic_DNA"/>
</dbReference>
<dbReference type="PANTHER" id="PTHR33376">
    <property type="match status" value="1"/>
</dbReference>
<reference evidence="6 7" key="1">
    <citation type="submission" date="2024-03" db="EMBL/GenBank/DDBJ databases">
        <title>Human intestinal bacterial collection.</title>
        <authorList>
            <person name="Pauvert C."/>
            <person name="Hitch T.C.A."/>
            <person name="Clavel T."/>
        </authorList>
    </citation>
    <scope>NUCLEOTIDE SEQUENCE [LARGE SCALE GENOMIC DNA]</scope>
    <source>
        <strain evidence="6 7">CLA-SR-H021</strain>
    </source>
</reference>
<proteinExistence type="inferred from homology"/>
<organism evidence="6 7">
    <name type="scientific">Enterocloster hominis</name>
    <name type="common">ex Hitch et al. 2024</name>
    <dbReference type="NCBI Taxonomy" id="1917870"/>
    <lineage>
        <taxon>Bacteria</taxon>
        <taxon>Bacillati</taxon>
        <taxon>Bacillota</taxon>
        <taxon>Clostridia</taxon>
        <taxon>Lachnospirales</taxon>
        <taxon>Lachnospiraceae</taxon>
        <taxon>Enterocloster</taxon>
    </lineage>
</organism>
<dbReference type="PANTHER" id="PTHR33376:SF7">
    <property type="entry name" value="C4-DICARBOXYLATE-BINDING PROTEIN DCTB"/>
    <property type="match status" value="1"/>
</dbReference>
<accession>A0ABV1D0R7</accession>
<sequence length="367" mass="40371">MRKSRIAMLLGAAVIASMFTGCTSKAPAGTAGTQAVSENTKETDSKAQEEGKAGETTGTEAPAPSGETIVIKFGHNYSVDHPAEIVGQWMSSQLAGKSGGRIVLETYPSGQLGTSNELMNSVTNGTIESCVTSTFGTIEKNIYTVELPYLFSSFDHVKKFMHSEESTQLLSLLDAKGVHANGWWPVGWRNIGNNKREVKTPADLKGLLIRAFDNEILIDTLKALGANTTVMNVSEVYVALQTGALDGEENPFLNTYTMSFFEIEKYKTETHHMMNFDVVAFNQKFWDSLSAEDQKLIDEVVAEGCDMYADLVAESDDKYRGLLEEGGVQITPIEDYTPWIEAVKPVYEKWEKELDADLIQGVKDMGW</sequence>
<dbReference type="PIRSF" id="PIRSF006470">
    <property type="entry name" value="DctB"/>
    <property type="match status" value="1"/>
</dbReference>
<evidence type="ECO:0000256" key="1">
    <source>
        <dbReference type="ARBA" id="ARBA00009023"/>
    </source>
</evidence>
<dbReference type="Proteomes" id="UP001454086">
    <property type="component" value="Unassembled WGS sequence"/>
</dbReference>
<dbReference type="InterPro" id="IPR018389">
    <property type="entry name" value="DctP_fam"/>
</dbReference>
<dbReference type="NCBIfam" id="TIGR00787">
    <property type="entry name" value="dctP"/>
    <property type="match status" value="1"/>
</dbReference>
<dbReference type="NCBIfam" id="NF037995">
    <property type="entry name" value="TRAP_S1"/>
    <property type="match status" value="1"/>
</dbReference>
<keyword evidence="3 5" id="KW-0732">Signal</keyword>
<evidence type="ECO:0000256" key="3">
    <source>
        <dbReference type="ARBA" id="ARBA00022729"/>
    </source>
</evidence>
<evidence type="ECO:0000256" key="5">
    <source>
        <dbReference type="SAM" id="SignalP"/>
    </source>
</evidence>
<comment type="caution">
    <text evidence="6">The sequence shown here is derived from an EMBL/GenBank/DDBJ whole genome shotgun (WGS) entry which is preliminary data.</text>
</comment>
<dbReference type="RefSeq" id="WP_025484391.1">
    <property type="nucleotide sequence ID" value="NZ_JBBMFM010000001.1"/>
</dbReference>
<protein>
    <submittedName>
        <fullName evidence="6">TRAP transporter substrate-binding protein</fullName>
    </submittedName>
</protein>
<feature type="compositionally biased region" description="Low complexity" evidence="4">
    <location>
        <begin position="54"/>
        <end position="64"/>
    </location>
</feature>
<gene>
    <name evidence="6" type="ORF">WMQ36_00030</name>
</gene>
<feature type="region of interest" description="Disordered" evidence="4">
    <location>
        <begin position="27"/>
        <end position="65"/>
    </location>
</feature>
<feature type="compositionally biased region" description="Basic and acidic residues" evidence="4">
    <location>
        <begin position="39"/>
        <end position="53"/>
    </location>
</feature>
<name>A0ABV1D0R7_9FIRM</name>
<evidence type="ECO:0000256" key="4">
    <source>
        <dbReference type="SAM" id="MobiDB-lite"/>
    </source>
</evidence>
<feature type="chain" id="PRO_5045216857" evidence="5">
    <location>
        <begin position="29"/>
        <end position="367"/>
    </location>
</feature>